<protein>
    <submittedName>
        <fullName evidence="1">Polyketide cyclase / dehydrase and lipid transport</fullName>
    </submittedName>
</protein>
<accession>A0A1H3Q9A3</accession>
<dbReference type="SUPFAM" id="SSF55961">
    <property type="entry name" value="Bet v1-like"/>
    <property type="match status" value="1"/>
</dbReference>
<dbReference type="RefSeq" id="WP_092553650.1">
    <property type="nucleotide sequence ID" value="NZ_FNPZ01000002.1"/>
</dbReference>
<dbReference type="InterPro" id="IPR019587">
    <property type="entry name" value="Polyketide_cyclase/dehydratase"/>
</dbReference>
<reference evidence="1 2" key="1">
    <citation type="submission" date="2016-10" db="EMBL/GenBank/DDBJ databases">
        <authorList>
            <person name="de Groot N.N."/>
        </authorList>
    </citation>
    <scope>NUCLEOTIDE SEQUENCE [LARGE SCALE GENOMIC DNA]</scope>
    <source>
        <strain evidence="1 2">CGMCC 4.3491</strain>
    </source>
</reference>
<organism evidence="1 2">
    <name type="scientific">Herbiconiux ginsengi</name>
    <dbReference type="NCBI Taxonomy" id="381665"/>
    <lineage>
        <taxon>Bacteria</taxon>
        <taxon>Bacillati</taxon>
        <taxon>Actinomycetota</taxon>
        <taxon>Actinomycetes</taxon>
        <taxon>Micrococcales</taxon>
        <taxon>Microbacteriaceae</taxon>
        <taxon>Herbiconiux</taxon>
    </lineage>
</organism>
<dbReference type="STRING" id="381665.SAMN05216554_2353"/>
<gene>
    <name evidence="1" type="ORF">SAMN05216554_2353</name>
</gene>
<dbReference type="EMBL" id="FNPZ01000002">
    <property type="protein sequence ID" value="SDZ09259.1"/>
    <property type="molecule type" value="Genomic_DNA"/>
</dbReference>
<name>A0A1H3Q9A3_9MICO</name>
<dbReference type="AlphaFoldDB" id="A0A1H3Q9A3"/>
<evidence type="ECO:0000313" key="1">
    <source>
        <dbReference type="EMBL" id="SDZ09259.1"/>
    </source>
</evidence>
<proteinExistence type="predicted"/>
<dbReference type="InterPro" id="IPR023393">
    <property type="entry name" value="START-like_dom_sf"/>
</dbReference>
<dbReference type="Pfam" id="PF10604">
    <property type="entry name" value="Polyketide_cyc2"/>
    <property type="match status" value="1"/>
</dbReference>
<dbReference type="Gene3D" id="3.30.530.20">
    <property type="match status" value="1"/>
</dbReference>
<evidence type="ECO:0000313" key="2">
    <source>
        <dbReference type="Proteomes" id="UP000198891"/>
    </source>
</evidence>
<keyword evidence="2" id="KW-1185">Reference proteome</keyword>
<sequence length="163" mass="18615">MELVEFRVEGETAVSARSAFDRVVPRDGRTLFRGYLRVLPAVVGVSDQSGPWNHPGERRTVHLSDGSEFREELVRYAPPETPDATGLFEYRVTGFTKTLGRLVSDAYASWHYEPRPGGSVIRWTYGFRPLARRRFVVERVIGPIWHRYMRRSMAECVRVASGA</sequence>
<dbReference type="OrthoDB" id="4724764at2"/>
<dbReference type="Proteomes" id="UP000198891">
    <property type="component" value="Unassembled WGS sequence"/>
</dbReference>